<organism evidence="1 2">
    <name type="scientific">Legionella jordanis</name>
    <dbReference type="NCBI Taxonomy" id="456"/>
    <lineage>
        <taxon>Bacteria</taxon>
        <taxon>Pseudomonadati</taxon>
        <taxon>Pseudomonadota</taxon>
        <taxon>Gammaproteobacteria</taxon>
        <taxon>Legionellales</taxon>
        <taxon>Legionellaceae</taxon>
        <taxon>Legionella</taxon>
    </lineage>
</organism>
<dbReference type="PATRIC" id="fig|456.5.peg.249"/>
<accession>A0A0W0VG00</accession>
<dbReference type="Proteomes" id="UP000055035">
    <property type="component" value="Unassembled WGS sequence"/>
</dbReference>
<dbReference type="EMBL" id="LNYJ01000003">
    <property type="protein sequence ID" value="KTD19010.1"/>
    <property type="molecule type" value="Genomic_DNA"/>
</dbReference>
<dbReference type="STRING" id="456.Ljor_0233"/>
<dbReference type="InterPro" id="IPR029063">
    <property type="entry name" value="SAM-dependent_MTases_sf"/>
</dbReference>
<gene>
    <name evidence="1" type="ORF">Ljor_0233</name>
</gene>
<proteinExistence type="predicted"/>
<keyword evidence="2" id="KW-1185">Reference proteome</keyword>
<evidence type="ECO:0000313" key="2">
    <source>
        <dbReference type="Proteomes" id="UP000055035"/>
    </source>
</evidence>
<evidence type="ECO:0008006" key="3">
    <source>
        <dbReference type="Google" id="ProtNLM"/>
    </source>
</evidence>
<sequence>MSSHLENEDLIANAITTLYESCMQAHRQGHPLFQAKDYDLDDLAEALAGPEPIVEVDNQFKLNQVIQKYLVSKAIRMNVADYHPQIDAIKVTDVSHINMVSQANCILSLEFKSGEKKHFFIKTGFEDEIRVLINRLPEENLEVVSKKQKRSTAAPKPKQFWSENWEEESQTKMHYDKINDDIILEKFEGYVLPLAQTHKRLCIMDVGGGKGRLGSKLIDSLINHQIPFKYILLEPAVIQCDAANYQFQRKYPVELQNKDIEIINLTLENFVTTEDYQKYQGGVDALILSGGPINQEIVWLKEAEENLSRLTPLLADQGIIIATGLSPLHFTGKDFAEKYDLQVLGTIKRRPTRNPYLRGDLHQCYVLQNSAPSPAYKPPSEGMF</sequence>
<dbReference type="AlphaFoldDB" id="A0A0W0VG00"/>
<dbReference type="OrthoDB" id="5649504at2"/>
<reference evidence="1 2" key="1">
    <citation type="submission" date="2015-11" db="EMBL/GenBank/DDBJ databases">
        <title>Genomic analysis of 38 Legionella species identifies large and diverse effector repertoires.</title>
        <authorList>
            <person name="Burstein D."/>
            <person name="Amaro F."/>
            <person name="Zusman T."/>
            <person name="Lifshitz Z."/>
            <person name="Cohen O."/>
            <person name="Gilbert J.A."/>
            <person name="Pupko T."/>
            <person name="Shuman H.A."/>
            <person name="Segal G."/>
        </authorList>
    </citation>
    <scope>NUCLEOTIDE SEQUENCE [LARGE SCALE GENOMIC DNA]</scope>
    <source>
        <strain evidence="1 2">BL-540</strain>
    </source>
</reference>
<dbReference type="RefSeq" id="WP_058469816.1">
    <property type="nucleotide sequence ID" value="NZ_CAAAIC010000005.1"/>
</dbReference>
<comment type="caution">
    <text evidence="1">The sequence shown here is derived from an EMBL/GenBank/DDBJ whole genome shotgun (WGS) entry which is preliminary data.</text>
</comment>
<evidence type="ECO:0000313" key="1">
    <source>
        <dbReference type="EMBL" id="KTD19010.1"/>
    </source>
</evidence>
<protein>
    <recommendedName>
        <fullName evidence="3">Methyltransferase</fullName>
    </recommendedName>
</protein>
<name>A0A0W0VG00_9GAMM</name>
<dbReference type="Gene3D" id="3.40.50.150">
    <property type="entry name" value="Vaccinia Virus protein VP39"/>
    <property type="match status" value="1"/>
</dbReference>
<dbReference type="SUPFAM" id="SSF53335">
    <property type="entry name" value="S-adenosyl-L-methionine-dependent methyltransferases"/>
    <property type="match status" value="1"/>
</dbReference>